<proteinExistence type="predicted"/>
<name>A0A060AGV1_9CAUD</name>
<dbReference type="KEGG" id="vg:19686820"/>
<dbReference type="EMBL" id="KC954774">
    <property type="protein sequence ID" value="AIA64599.1"/>
    <property type="molecule type" value="Genomic_DNA"/>
</dbReference>
<gene>
    <name evidence="1" type="ORF">CR8_069</name>
</gene>
<accession>A0A060AGV1</accession>
<dbReference type="Proteomes" id="UP000026984">
    <property type="component" value="Segment"/>
</dbReference>
<sequence>MKYWVRLDKQRIMADYDEEDLLDSSGIDSIYLIRQLRFYIEHGENMIAADEKDILFPYQKVKMRDGLGRDVFVPCTIHGEVGNV</sequence>
<evidence type="ECO:0000313" key="2">
    <source>
        <dbReference type="Proteomes" id="UP000026984"/>
    </source>
</evidence>
<reference evidence="1 2" key="1">
    <citation type="submission" date="2013-04" db="EMBL/GenBank/DDBJ databases">
        <title>Complete Genome Sequence of Cronobacter sakazakii Bacteriophage CR8.</title>
        <authorList>
            <person name="Kim Y."/>
            <person name="Shin H."/>
            <person name="Ryu S."/>
        </authorList>
    </citation>
    <scope>NUCLEOTIDE SEQUENCE [LARGE SCALE GENOMIC DNA]</scope>
</reference>
<organism evidence="1 2">
    <name type="scientific">Cronobacter phage CR8</name>
    <dbReference type="NCBI Taxonomy" id="1327934"/>
    <lineage>
        <taxon>Viruses</taxon>
        <taxon>Duplodnaviria</taxon>
        <taxon>Heunggongvirae</taxon>
        <taxon>Uroviricota</taxon>
        <taxon>Caudoviricetes</taxon>
        <taxon>Vequintavirinae</taxon>
        <taxon>Certrevirus</taxon>
        <taxon>Certrevirus CR8</taxon>
    </lineage>
</organism>
<dbReference type="RefSeq" id="YP_009042306.1">
    <property type="nucleotide sequence ID" value="NC_024354.1"/>
</dbReference>
<keyword evidence="2" id="KW-1185">Reference proteome</keyword>
<protein>
    <submittedName>
        <fullName evidence="1">Uncharacterized protein</fullName>
    </submittedName>
</protein>
<dbReference type="GeneID" id="19686820"/>
<evidence type="ECO:0000313" key="1">
    <source>
        <dbReference type="EMBL" id="AIA64599.1"/>
    </source>
</evidence>